<dbReference type="GO" id="GO:0006144">
    <property type="term" value="P:purine nucleobase metabolic process"/>
    <property type="evidence" value="ECO:0007669"/>
    <property type="project" value="UniProtKB-KW"/>
</dbReference>
<dbReference type="Pfam" id="PF09349">
    <property type="entry name" value="OHCU_decarbox"/>
    <property type="match status" value="1"/>
</dbReference>
<evidence type="ECO:0000313" key="9">
    <source>
        <dbReference type="Proteomes" id="UP000318661"/>
    </source>
</evidence>
<comment type="pathway">
    <text evidence="2">Purine metabolism; urate degradation; (S)-allantoin from urate: step 3/3.</text>
</comment>
<feature type="domain" description="Oxo-4-hydroxy-4-carboxy-5-ureidoimidazoline decarboxylase" evidence="7">
    <location>
        <begin position="98"/>
        <end position="208"/>
    </location>
</feature>
<evidence type="ECO:0000256" key="6">
    <source>
        <dbReference type="ARBA" id="ARBA00023239"/>
    </source>
</evidence>
<protein>
    <recommendedName>
        <fullName evidence="3">2-oxo-4-hydroxy-4-carboxy-5-ureidoimidazoline decarboxylase</fullName>
        <ecNumber evidence="3">4.1.1.97</ecNumber>
    </recommendedName>
</protein>
<evidence type="ECO:0000256" key="1">
    <source>
        <dbReference type="ARBA" id="ARBA00001163"/>
    </source>
</evidence>
<dbReference type="PANTHER" id="PTHR43466">
    <property type="entry name" value="2-OXO-4-HYDROXY-4-CARBOXY-5-UREIDOIMIDAZOLINE DECARBOXYLASE-RELATED"/>
    <property type="match status" value="1"/>
</dbReference>
<accession>A0A537L1K0</accession>
<dbReference type="InterPro" id="IPR036778">
    <property type="entry name" value="OHCU_decarboxylase_sf"/>
</dbReference>
<evidence type="ECO:0000259" key="7">
    <source>
        <dbReference type="Pfam" id="PF09349"/>
    </source>
</evidence>
<dbReference type="InterPro" id="IPR018020">
    <property type="entry name" value="OHCU_decarboxylase"/>
</dbReference>
<comment type="catalytic activity">
    <reaction evidence="1">
        <text>5-hydroxy-2-oxo-4-ureido-2,5-dihydro-1H-imidazole-5-carboxylate + H(+) = (S)-allantoin + CO2</text>
        <dbReference type="Rhea" id="RHEA:26301"/>
        <dbReference type="ChEBI" id="CHEBI:15378"/>
        <dbReference type="ChEBI" id="CHEBI:15678"/>
        <dbReference type="ChEBI" id="CHEBI:16526"/>
        <dbReference type="ChEBI" id="CHEBI:58639"/>
        <dbReference type="EC" id="4.1.1.97"/>
    </reaction>
</comment>
<evidence type="ECO:0000256" key="3">
    <source>
        <dbReference type="ARBA" id="ARBA00012257"/>
    </source>
</evidence>
<dbReference type="PANTHER" id="PTHR43466:SF1">
    <property type="entry name" value="2-OXO-4-HYDROXY-4-CARBOXY-5-UREIDOIMIDAZOLINE DECARBOXYLASE-RELATED"/>
    <property type="match status" value="1"/>
</dbReference>
<dbReference type="GO" id="GO:0051997">
    <property type="term" value="F:2-oxo-4-hydroxy-4-carboxy-5-ureidoimidazoline decarboxylase activity"/>
    <property type="evidence" value="ECO:0007669"/>
    <property type="project" value="UniProtKB-EC"/>
</dbReference>
<dbReference type="Gene3D" id="1.10.3330.10">
    <property type="entry name" value="Oxo-4-hydroxy-4-carboxy-5-ureidoimidazoline decarboxylase"/>
    <property type="match status" value="1"/>
</dbReference>
<dbReference type="AlphaFoldDB" id="A0A537L1K0"/>
<dbReference type="GO" id="GO:0019628">
    <property type="term" value="P:urate catabolic process"/>
    <property type="evidence" value="ECO:0007669"/>
    <property type="project" value="TreeGrafter"/>
</dbReference>
<evidence type="ECO:0000313" key="8">
    <source>
        <dbReference type="EMBL" id="TMJ01872.1"/>
    </source>
</evidence>
<evidence type="ECO:0000256" key="5">
    <source>
        <dbReference type="ARBA" id="ARBA00022793"/>
    </source>
</evidence>
<dbReference type="SUPFAM" id="SSF158694">
    <property type="entry name" value="UraD-Like"/>
    <property type="match status" value="1"/>
</dbReference>
<organism evidence="8 9">
    <name type="scientific">Candidatus Segetimicrobium genomatis</name>
    <dbReference type="NCBI Taxonomy" id="2569760"/>
    <lineage>
        <taxon>Bacteria</taxon>
        <taxon>Bacillati</taxon>
        <taxon>Candidatus Sysuimicrobiota</taxon>
        <taxon>Candidatus Sysuimicrobiia</taxon>
        <taxon>Candidatus Sysuimicrobiales</taxon>
        <taxon>Candidatus Segetimicrobiaceae</taxon>
        <taxon>Candidatus Segetimicrobium</taxon>
    </lineage>
</organism>
<name>A0A537L1K0_9BACT</name>
<keyword evidence="5" id="KW-0210">Decarboxylase</keyword>
<comment type="caution">
    <text evidence="8">The sequence shown here is derived from an EMBL/GenBank/DDBJ whole genome shotgun (WGS) entry which is preliminary data.</text>
</comment>
<sequence>MPEGPWPSTPILSLRAQHCRGPRKFATQICGVASDLAPDWRLLRHLVPRNDGKELLARLRGFAPRNDSNIAMKLTVDELARLFGGRTRFVERLAQSDDPLRHARGVLRALPDEEFREALNAHPRIGERPVSAIAAAEQGAENDPSVLAELSRLNSAYEAKFGFRFVVFVNRRPRTQIVSVLWARLERTRGQEVATAIDELVAIAEDRYRQLASPETGNE</sequence>
<evidence type="ECO:0000256" key="2">
    <source>
        <dbReference type="ARBA" id="ARBA00004754"/>
    </source>
</evidence>
<proteinExistence type="predicted"/>
<dbReference type="EMBL" id="VBAJ01000313">
    <property type="protein sequence ID" value="TMJ01872.1"/>
    <property type="molecule type" value="Genomic_DNA"/>
</dbReference>
<reference evidence="8 9" key="1">
    <citation type="journal article" date="2019" name="Nat. Microbiol.">
        <title>Mediterranean grassland soil C-N compound turnover is dependent on rainfall and depth, and is mediated by genomically divergent microorganisms.</title>
        <authorList>
            <person name="Diamond S."/>
            <person name="Andeer P.F."/>
            <person name="Li Z."/>
            <person name="Crits-Christoph A."/>
            <person name="Burstein D."/>
            <person name="Anantharaman K."/>
            <person name="Lane K.R."/>
            <person name="Thomas B.C."/>
            <person name="Pan C."/>
            <person name="Northen T.R."/>
            <person name="Banfield J.F."/>
        </authorList>
    </citation>
    <scope>NUCLEOTIDE SEQUENCE [LARGE SCALE GENOMIC DNA]</scope>
    <source>
        <strain evidence="8">NP_2</strain>
    </source>
</reference>
<dbReference type="EC" id="4.1.1.97" evidence="3"/>
<gene>
    <name evidence="8" type="ORF">E6G99_12470</name>
</gene>
<evidence type="ECO:0000256" key="4">
    <source>
        <dbReference type="ARBA" id="ARBA00022631"/>
    </source>
</evidence>
<keyword evidence="4" id="KW-0659">Purine metabolism</keyword>
<keyword evidence="6" id="KW-0456">Lyase</keyword>
<dbReference type="Proteomes" id="UP000318661">
    <property type="component" value="Unassembled WGS sequence"/>
</dbReference>